<dbReference type="InterPro" id="IPR003959">
    <property type="entry name" value="ATPase_AAA_core"/>
</dbReference>
<dbReference type="Pfam" id="PF10431">
    <property type="entry name" value="ClpB_D2-small"/>
    <property type="match status" value="1"/>
</dbReference>
<comment type="similarity">
    <text evidence="11">Belongs to the peptidase S16 family.</text>
</comment>
<dbReference type="AlphaFoldDB" id="A0A8X6HB25"/>
<dbReference type="InterPro" id="IPR019489">
    <property type="entry name" value="Clp_ATPase_C"/>
</dbReference>
<dbReference type="SUPFAM" id="SSF52540">
    <property type="entry name" value="P-loop containing nucleoside triphosphate hydrolases"/>
    <property type="match status" value="2"/>
</dbReference>
<dbReference type="GO" id="GO:0016887">
    <property type="term" value="F:ATP hydrolysis activity"/>
    <property type="evidence" value="ECO:0007669"/>
    <property type="project" value="InterPro"/>
</dbReference>
<reference evidence="15" key="1">
    <citation type="submission" date="2020-07" db="EMBL/GenBank/DDBJ databases">
        <title>Multicomponent nature underlies the extraordinary mechanical properties of spider dragline silk.</title>
        <authorList>
            <person name="Kono N."/>
            <person name="Nakamura H."/>
            <person name="Mori M."/>
            <person name="Yoshida Y."/>
            <person name="Ohtoshi R."/>
            <person name="Malay A.D."/>
            <person name="Moran D.A.P."/>
            <person name="Tomita M."/>
            <person name="Numata K."/>
            <person name="Arakawa K."/>
        </authorList>
    </citation>
    <scope>NUCLEOTIDE SEQUENCE</scope>
</reference>
<evidence type="ECO:0000256" key="12">
    <source>
        <dbReference type="SAM" id="MobiDB-lite"/>
    </source>
</evidence>
<dbReference type="Gene3D" id="1.20.58.1480">
    <property type="match status" value="1"/>
</dbReference>
<name>A0A8X6HB25_TRICU</name>
<evidence type="ECO:0000313" key="16">
    <source>
        <dbReference type="Proteomes" id="UP000887116"/>
    </source>
</evidence>
<feature type="compositionally biased region" description="Basic and acidic residues" evidence="12">
    <location>
        <begin position="1101"/>
        <end position="1115"/>
    </location>
</feature>
<keyword evidence="4" id="KW-0547">Nucleotide-binding</keyword>
<dbReference type="Pfam" id="PF02190">
    <property type="entry name" value="LON_substr_bdg"/>
    <property type="match status" value="1"/>
</dbReference>
<evidence type="ECO:0000256" key="10">
    <source>
        <dbReference type="ARBA" id="ARBA00066743"/>
    </source>
</evidence>
<evidence type="ECO:0000256" key="6">
    <source>
        <dbReference type="ARBA" id="ARBA00022825"/>
    </source>
</evidence>
<dbReference type="GO" id="GO:0051082">
    <property type="term" value="F:unfolded protein binding"/>
    <property type="evidence" value="ECO:0007669"/>
    <property type="project" value="InterPro"/>
</dbReference>
<feature type="active site" evidence="11">
    <location>
        <position position="988"/>
    </location>
</feature>
<evidence type="ECO:0000256" key="4">
    <source>
        <dbReference type="ARBA" id="ARBA00022741"/>
    </source>
</evidence>
<feature type="compositionally biased region" description="Polar residues" evidence="12">
    <location>
        <begin position="1090"/>
        <end position="1100"/>
    </location>
</feature>
<dbReference type="SUPFAM" id="SSF54211">
    <property type="entry name" value="Ribosomal protein S5 domain 2-like"/>
    <property type="match status" value="1"/>
</dbReference>
<comment type="catalytic activity">
    <reaction evidence="9">
        <text>Hydrolysis of proteins in presence of ATP.</text>
        <dbReference type="EC" id="3.4.21.53"/>
    </reaction>
</comment>
<feature type="region of interest" description="Disordered" evidence="12">
    <location>
        <begin position="1083"/>
        <end position="1115"/>
    </location>
</feature>
<dbReference type="GO" id="GO:0043565">
    <property type="term" value="F:sequence-specific DNA binding"/>
    <property type="evidence" value="ECO:0007669"/>
    <property type="project" value="InterPro"/>
</dbReference>
<feature type="domain" description="Lon N-terminal" evidence="14">
    <location>
        <begin position="309"/>
        <end position="512"/>
    </location>
</feature>
<dbReference type="InterPro" id="IPR003593">
    <property type="entry name" value="AAA+_ATPase"/>
</dbReference>
<dbReference type="CDD" id="cd19497">
    <property type="entry name" value="RecA-like_ClpX"/>
    <property type="match status" value="1"/>
</dbReference>
<dbReference type="InterPro" id="IPR046336">
    <property type="entry name" value="Lon_prtase_N_sf"/>
</dbReference>
<dbReference type="InterPro" id="IPR003111">
    <property type="entry name" value="Lon_prtase_N"/>
</dbReference>
<dbReference type="SUPFAM" id="SSF88697">
    <property type="entry name" value="PUA domain-like"/>
    <property type="match status" value="1"/>
</dbReference>
<dbReference type="EC" id="3.4.21.53" evidence="10"/>
<dbReference type="InterPro" id="IPR008269">
    <property type="entry name" value="Lon_proteolytic"/>
</dbReference>
<dbReference type="Gene3D" id="2.30.130.40">
    <property type="entry name" value="LON domain-like"/>
    <property type="match status" value="1"/>
</dbReference>
<dbReference type="SMART" id="SM00382">
    <property type="entry name" value="AAA"/>
    <property type="match status" value="2"/>
</dbReference>
<feature type="domain" description="Lon proteolytic" evidence="13">
    <location>
        <begin position="901"/>
        <end position="1082"/>
    </location>
</feature>
<dbReference type="Gene3D" id="1.10.8.60">
    <property type="match status" value="2"/>
</dbReference>
<evidence type="ECO:0000256" key="9">
    <source>
        <dbReference type="ARBA" id="ARBA00050665"/>
    </source>
</evidence>
<dbReference type="InterPro" id="IPR014721">
    <property type="entry name" value="Ribsml_uS5_D2-typ_fold_subgr"/>
</dbReference>
<dbReference type="CDD" id="cd19500">
    <property type="entry name" value="RecA-like_Lon"/>
    <property type="match status" value="1"/>
</dbReference>
<dbReference type="Pfam" id="PF05362">
    <property type="entry name" value="Lon_C"/>
    <property type="match status" value="1"/>
</dbReference>
<dbReference type="Pfam" id="PF07724">
    <property type="entry name" value="AAA_2"/>
    <property type="match status" value="1"/>
</dbReference>
<dbReference type="InterPro" id="IPR054594">
    <property type="entry name" value="Lon_lid"/>
</dbReference>
<keyword evidence="3 11" id="KW-0645">Protease</keyword>
<dbReference type="Gene3D" id="3.30.230.10">
    <property type="match status" value="1"/>
</dbReference>
<dbReference type="SMART" id="SM00464">
    <property type="entry name" value="LON"/>
    <property type="match status" value="1"/>
</dbReference>
<dbReference type="GO" id="GO:0005737">
    <property type="term" value="C:cytoplasm"/>
    <property type="evidence" value="ECO:0007669"/>
    <property type="project" value="UniProtKB-SubCell"/>
</dbReference>
<accession>A0A8X6HB25</accession>
<keyword evidence="8" id="KW-0346">Stress response</keyword>
<dbReference type="Pfam" id="PF22667">
    <property type="entry name" value="Lon_lid"/>
    <property type="match status" value="1"/>
</dbReference>
<dbReference type="GO" id="GO:0005524">
    <property type="term" value="F:ATP binding"/>
    <property type="evidence" value="ECO:0007669"/>
    <property type="project" value="UniProtKB-KW"/>
</dbReference>
<dbReference type="Pfam" id="PF00004">
    <property type="entry name" value="AAA"/>
    <property type="match status" value="1"/>
</dbReference>
<dbReference type="Gene3D" id="3.40.50.300">
    <property type="entry name" value="P-loop containing nucleotide triphosphate hydrolases"/>
    <property type="match status" value="2"/>
</dbReference>
<dbReference type="InterPro" id="IPR027543">
    <property type="entry name" value="Lon_bac"/>
</dbReference>
<dbReference type="FunFam" id="3.40.50.300:FF:000005">
    <property type="entry name" value="ATP-dependent Clp protease ATP-binding subunit ClpX"/>
    <property type="match status" value="1"/>
</dbReference>
<sequence length="1115" mass="123995">MKLLLKKPEDIKNFLSKHVVGQEHAQHVLSVAMYNHCQSMVQFHAISDIEIEKSNIMLIGPTGSGKTLLAKTLAKVSDVPFAMADATTLTEAGYVGDDVESVLSRLLQAANYDVAKAQRGIVFIDEIDKITRKSESTSITRDVSGEGVQQALLKIMEGTVAYVPPQGGRKHPQQEFIQVDTSNILFICGGAFEGLDKIIEARKKGTSVGFGADISQSKEQKKKNALHDVQPEDLIKFGLIPEFVGRVPITAVLDELDHEDLIHVLTEPRNALIKQYKALLAFSKVNLEFSDEAISAIAKKAISYKTGARMLRAILESLLLDVMYTAGNGDFEGREKSVNALEYATSSSNHQNEIFLVAQKDGSVDNPEPEDLYEVGVLASIVQPLIKLPDNAVKVIIRGIRRGRVVEYISSHTLLQARVELDNHYKEDEDNIDLEALRRSVVDAFDSWCKLNKKNQPEVAINSIDQIKEVDQLVDTVASHLNIKVSDKQSILEAYDPKERLKKAFAFIEGEISILNAQNCLYKTIKSQVESTQKVYYLNEQLKAIQKELGEFENGDEGNILNEFEKKINETKLSQEAREKAITDLKRYKKMNPISPEATVISSYLHWLLELPWGKYKDAKINLNAAKKILDENHYGIEKVKDRIIEFLAVLKRVKEIKGPILCLVGPPGVGKTSLAKSMARAVGRDFVRIALGGVRDESEIRGHRKTYIGSMPGKIIQHMKKANSCNPLFLLDEIDKMGSDSRGDPASALLEVLDTEHNKHFTDHYLEVEFDLSSVMFVATANSLNLPHPLRDRMEIIQLSGYTEDEKISIATHHLIPKLKKEHGLYQKEWDITSEALYELIRLYTRESGVRSMERELAKLMRKAVKEILTDKSKKISVKANNLQDYLGVHKYTFGIAENENLVGIVTGLAYTETGGDILMIESVLIPGKGEIKYTGKLGEVMQESIKAAYSYIRSNCLSFGIKPEKFQNNDIHLHVPEGAVPKDGPSAGGAVCTSIVSLMTNIPVNKNVAMTGEVTLRGRVLAIGGLREKLLAALRGSIKTVIIPSENEKDMQEIPASIKEGINVVFAKNIDEVMKVALMHPTTPIDGDNNQNSVPSSIENKDDTFPMSETLKH</sequence>
<keyword evidence="2" id="KW-0963">Cytoplasm</keyword>
<proteinExistence type="inferred from homology"/>
<dbReference type="InterPro" id="IPR004815">
    <property type="entry name" value="Lon_bac/euk-typ"/>
</dbReference>
<evidence type="ECO:0000256" key="1">
    <source>
        <dbReference type="ARBA" id="ARBA00004496"/>
    </source>
</evidence>
<keyword evidence="7" id="KW-0067">ATP-binding</keyword>
<comment type="caution">
    <text evidence="15">The sequence shown here is derived from an EMBL/GenBank/DDBJ whole genome shotgun (WGS) entry which is preliminary data.</text>
</comment>
<dbReference type="NCBIfam" id="NF003745">
    <property type="entry name" value="PRK05342.1"/>
    <property type="match status" value="1"/>
</dbReference>
<evidence type="ECO:0000256" key="5">
    <source>
        <dbReference type="ARBA" id="ARBA00022801"/>
    </source>
</evidence>
<dbReference type="FunFam" id="1.20.5.5270:FF:000002">
    <property type="entry name" value="Lon protease homolog"/>
    <property type="match status" value="1"/>
</dbReference>
<dbReference type="HAMAP" id="MF_01973">
    <property type="entry name" value="lon_bact"/>
    <property type="match status" value="1"/>
</dbReference>
<dbReference type="PANTHER" id="PTHR10046">
    <property type="entry name" value="ATP DEPENDENT LON PROTEASE FAMILY MEMBER"/>
    <property type="match status" value="1"/>
</dbReference>
<dbReference type="EMBL" id="BMAO01018044">
    <property type="protein sequence ID" value="GFR20294.1"/>
    <property type="molecule type" value="Genomic_DNA"/>
</dbReference>
<evidence type="ECO:0000256" key="8">
    <source>
        <dbReference type="ARBA" id="ARBA00023016"/>
    </source>
</evidence>
<keyword evidence="16" id="KW-1185">Reference proteome</keyword>
<dbReference type="SMART" id="SM01086">
    <property type="entry name" value="ClpB_D2-small"/>
    <property type="match status" value="1"/>
</dbReference>
<dbReference type="PROSITE" id="PS51786">
    <property type="entry name" value="LON_PROTEOLYTIC"/>
    <property type="match status" value="1"/>
</dbReference>
<dbReference type="FunFam" id="3.40.50.300:FF:000021">
    <property type="entry name" value="Lon protease homolog"/>
    <property type="match status" value="1"/>
</dbReference>
<dbReference type="InterPro" id="IPR020568">
    <property type="entry name" value="Ribosomal_Su5_D2-typ_SF"/>
</dbReference>
<evidence type="ECO:0000256" key="11">
    <source>
        <dbReference type="PROSITE-ProRule" id="PRU01122"/>
    </source>
</evidence>
<organism evidence="15 16">
    <name type="scientific">Trichonephila clavata</name>
    <name type="common">Joro spider</name>
    <name type="synonym">Nephila clavata</name>
    <dbReference type="NCBI Taxonomy" id="2740835"/>
    <lineage>
        <taxon>Eukaryota</taxon>
        <taxon>Metazoa</taxon>
        <taxon>Ecdysozoa</taxon>
        <taxon>Arthropoda</taxon>
        <taxon>Chelicerata</taxon>
        <taxon>Arachnida</taxon>
        <taxon>Araneae</taxon>
        <taxon>Araneomorphae</taxon>
        <taxon>Entelegynae</taxon>
        <taxon>Araneoidea</taxon>
        <taxon>Nephilidae</taxon>
        <taxon>Trichonephila</taxon>
    </lineage>
</organism>
<evidence type="ECO:0000259" key="13">
    <source>
        <dbReference type="PROSITE" id="PS51786"/>
    </source>
</evidence>
<evidence type="ECO:0000256" key="7">
    <source>
        <dbReference type="ARBA" id="ARBA00022840"/>
    </source>
</evidence>
<dbReference type="OrthoDB" id="6537714at2759"/>
<dbReference type="GO" id="GO:0140662">
    <property type="term" value="F:ATP-dependent protein folding chaperone"/>
    <property type="evidence" value="ECO:0007669"/>
    <property type="project" value="InterPro"/>
</dbReference>
<dbReference type="NCBIfam" id="TIGR00382">
    <property type="entry name" value="clpX"/>
    <property type="match status" value="1"/>
</dbReference>
<protein>
    <recommendedName>
        <fullName evidence="10">endopeptidase La</fullName>
        <ecNumber evidence="10">3.4.21.53</ecNumber>
    </recommendedName>
</protein>
<dbReference type="GO" id="GO:0004252">
    <property type="term" value="F:serine-type endopeptidase activity"/>
    <property type="evidence" value="ECO:0007669"/>
    <property type="project" value="UniProtKB-UniRule"/>
</dbReference>
<dbReference type="InterPro" id="IPR015947">
    <property type="entry name" value="PUA-like_sf"/>
</dbReference>
<dbReference type="NCBIfam" id="TIGR00763">
    <property type="entry name" value="lon"/>
    <property type="match status" value="1"/>
</dbReference>
<evidence type="ECO:0000313" key="15">
    <source>
        <dbReference type="EMBL" id="GFR20294.1"/>
    </source>
</evidence>
<dbReference type="GO" id="GO:0030163">
    <property type="term" value="P:protein catabolic process"/>
    <property type="evidence" value="ECO:0007669"/>
    <property type="project" value="InterPro"/>
</dbReference>
<keyword evidence="5 11" id="KW-0378">Hydrolase</keyword>
<keyword evidence="6 11" id="KW-0720">Serine protease</keyword>
<feature type="active site" evidence="11">
    <location>
        <position position="1031"/>
    </location>
</feature>
<dbReference type="InterPro" id="IPR027417">
    <property type="entry name" value="P-loop_NTPase"/>
</dbReference>
<dbReference type="Proteomes" id="UP000887116">
    <property type="component" value="Unassembled WGS sequence"/>
</dbReference>
<gene>
    <name evidence="15" type="primary">lon</name>
    <name evidence="15" type="ORF">TNCT_526631</name>
</gene>
<dbReference type="InterPro" id="IPR004487">
    <property type="entry name" value="Clp_protease_ATP-bd_su_ClpX"/>
</dbReference>
<dbReference type="GO" id="GO:0004176">
    <property type="term" value="F:ATP-dependent peptidase activity"/>
    <property type="evidence" value="ECO:0007669"/>
    <property type="project" value="UniProtKB-UniRule"/>
</dbReference>
<dbReference type="Gene3D" id="1.20.5.5270">
    <property type="match status" value="1"/>
</dbReference>
<dbReference type="GO" id="GO:0006508">
    <property type="term" value="P:proteolysis"/>
    <property type="evidence" value="ECO:0007669"/>
    <property type="project" value="UniProtKB-KW"/>
</dbReference>
<dbReference type="NCBIfam" id="NF008053">
    <property type="entry name" value="PRK10787.1"/>
    <property type="match status" value="1"/>
</dbReference>
<dbReference type="PRINTS" id="PR00830">
    <property type="entry name" value="ENDOLAPTASE"/>
</dbReference>
<dbReference type="InterPro" id="IPR027065">
    <property type="entry name" value="Lon_Prtase"/>
</dbReference>
<evidence type="ECO:0000256" key="3">
    <source>
        <dbReference type="ARBA" id="ARBA00022670"/>
    </source>
</evidence>
<evidence type="ECO:0000259" key="14">
    <source>
        <dbReference type="PROSITE" id="PS51787"/>
    </source>
</evidence>
<comment type="subcellular location">
    <subcellularLocation>
        <location evidence="1">Cytoplasm</location>
    </subcellularLocation>
</comment>
<evidence type="ECO:0000256" key="2">
    <source>
        <dbReference type="ARBA" id="ARBA00022490"/>
    </source>
</evidence>
<dbReference type="PROSITE" id="PS51787">
    <property type="entry name" value="LON_N"/>
    <property type="match status" value="1"/>
</dbReference>